<feature type="domain" description="Bacterial type II secretion system protein E" evidence="2">
    <location>
        <begin position="197"/>
        <end position="211"/>
    </location>
</feature>
<dbReference type="EMBL" id="BJXN01000003">
    <property type="protein sequence ID" value="GEM89087.1"/>
    <property type="molecule type" value="Genomic_DNA"/>
</dbReference>
<gene>
    <name evidence="3" type="ORF">ODE01S_05210</name>
</gene>
<dbReference type="InterPro" id="IPR027417">
    <property type="entry name" value="P-loop_NTPase"/>
</dbReference>
<dbReference type="Proteomes" id="UP000321827">
    <property type="component" value="Unassembled WGS sequence"/>
</dbReference>
<dbReference type="CDD" id="cd01131">
    <property type="entry name" value="PilT"/>
    <property type="match status" value="1"/>
</dbReference>
<dbReference type="PANTHER" id="PTHR30486:SF16">
    <property type="entry name" value="TWITCHING MOTILITY PROTEIN PILT"/>
    <property type="match status" value="1"/>
</dbReference>
<organism evidence="3 4">
    <name type="scientific">Oceanithermus desulfurans NBRC 100063</name>
    <dbReference type="NCBI Taxonomy" id="1227550"/>
    <lineage>
        <taxon>Bacteria</taxon>
        <taxon>Thermotogati</taxon>
        <taxon>Deinococcota</taxon>
        <taxon>Deinococci</taxon>
        <taxon>Thermales</taxon>
        <taxon>Thermaceae</taxon>
        <taxon>Oceanithermus</taxon>
    </lineage>
</organism>
<dbReference type="SUPFAM" id="SSF52540">
    <property type="entry name" value="P-loop containing nucleoside triphosphate hydrolases"/>
    <property type="match status" value="1"/>
</dbReference>
<dbReference type="SMART" id="SM00382">
    <property type="entry name" value="AAA"/>
    <property type="match status" value="1"/>
</dbReference>
<name>A0A511RJ24_9DEIN</name>
<reference evidence="3 4" key="1">
    <citation type="submission" date="2019-07" db="EMBL/GenBank/DDBJ databases">
        <title>Whole genome shotgun sequence of Oceanithermus desulfurans NBRC 100063.</title>
        <authorList>
            <person name="Hosoyama A."/>
            <person name="Uohara A."/>
            <person name="Ohji S."/>
            <person name="Ichikawa N."/>
        </authorList>
    </citation>
    <scope>NUCLEOTIDE SEQUENCE [LARGE SCALE GENOMIC DNA]</scope>
    <source>
        <strain evidence="3 4">NBRC 100063</strain>
    </source>
</reference>
<dbReference type="GO" id="GO:0016887">
    <property type="term" value="F:ATP hydrolysis activity"/>
    <property type="evidence" value="ECO:0007669"/>
    <property type="project" value="InterPro"/>
</dbReference>
<dbReference type="PANTHER" id="PTHR30486">
    <property type="entry name" value="TWITCHING MOTILITY PROTEIN PILT"/>
    <property type="match status" value="1"/>
</dbReference>
<dbReference type="Pfam" id="PF00437">
    <property type="entry name" value="T2SSE"/>
    <property type="match status" value="1"/>
</dbReference>
<protein>
    <submittedName>
        <fullName evidence="3">Twitching motility protein PilT</fullName>
    </submittedName>
</protein>
<proteinExistence type="inferred from homology"/>
<sequence length="371" mass="40969">MQKVPDIVDLLKLSVEREASDLVITVALPPMVKIDGEFHPTEYEPLTPQDTRKLMYALMDEKQQRQFEESKELDFSFSLPGSGRFRVNVFFQRGSVGGVLRVVPTVIKSFDELGLPKNIGELALSPRGLLLVTGPTGSGKSTTLAAMLDYINENRRAHIVTIEDPIEFFHKHKMSIINQREVGTDTQGFHEALRSVLRQAPDVILVGEMRDYDTISAAITAAETGHLVMGTLHTNSAPETIDRIIDVFPQNQQEQVRVQLSNNLVAVLTQQLLPKAFGDGRVLAYELMVATPAVRALIREGKSHQLTSVIQTGGQFGMITMDAHLADLYRRKVLSYETALSRAVDPKEFTRLAGVGTGGSVPGGTPTPRRR</sequence>
<dbReference type="RefSeq" id="WP_147145538.1">
    <property type="nucleotide sequence ID" value="NZ_BJXN01000003.1"/>
</dbReference>
<comment type="similarity">
    <text evidence="1">Belongs to the GSP E family.</text>
</comment>
<accession>A0A511RJ24</accession>
<dbReference type="Gene3D" id="3.40.50.300">
    <property type="entry name" value="P-loop containing nucleotide triphosphate hydrolases"/>
    <property type="match status" value="1"/>
</dbReference>
<evidence type="ECO:0000256" key="1">
    <source>
        <dbReference type="ARBA" id="ARBA00006611"/>
    </source>
</evidence>
<dbReference type="InterPro" id="IPR050921">
    <property type="entry name" value="T4SS_GSP_E_ATPase"/>
</dbReference>
<evidence type="ECO:0000313" key="3">
    <source>
        <dbReference type="EMBL" id="GEM89087.1"/>
    </source>
</evidence>
<comment type="caution">
    <text evidence="3">The sequence shown here is derived from an EMBL/GenBank/DDBJ whole genome shotgun (WGS) entry which is preliminary data.</text>
</comment>
<dbReference type="PROSITE" id="PS00662">
    <property type="entry name" value="T2SP_E"/>
    <property type="match status" value="1"/>
</dbReference>
<dbReference type="InterPro" id="IPR006321">
    <property type="entry name" value="PilT/PilU"/>
</dbReference>
<evidence type="ECO:0000313" key="4">
    <source>
        <dbReference type="Proteomes" id="UP000321827"/>
    </source>
</evidence>
<dbReference type="OrthoDB" id="9808272at2"/>
<dbReference type="NCBIfam" id="TIGR01420">
    <property type="entry name" value="pilT_fam"/>
    <property type="match status" value="1"/>
</dbReference>
<dbReference type="GO" id="GO:0005524">
    <property type="term" value="F:ATP binding"/>
    <property type="evidence" value="ECO:0007669"/>
    <property type="project" value="InterPro"/>
</dbReference>
<evidence type="ECO:0000259" key="2">
    <source>
        <dbReference type="PROSITE" id="PS00662"/>
    </source>
</evidence>
<dbReference type="AlphaFoldDB" id="A0A511RJ24"/>
<dbReference type="InterPro" id="IPR003593">
    <property type="entry name" value="AAA+_ATPase"/>
</dbReference>
<dbReference type="InterPro" id="IPR001482">
    <property type="entry name" value="T2SS/T4SS_dom"/>
</dbReference>
<dbReference type="Gene3D" id="3.30.450.90">
    <property type="match status" value="1"/>
</dbReference>